<dbReference type="PANTHER" id="PTHR30443:SF2">
    <property type="entry name" value="PHOSPHOETHANOLAMINE TRANSFERASE EPTC"/>
    <property type="match status" value="1"/>
</dbReference>
<dbReference type="Gene3D" id="3.20.20.190">
    <property type="entry name" value="Phosphatidylinositol (PI) phosphodiesterase"/>
    <property type="match status" value="1"/>
</dbReference>
<keyword evidence="6 7" id="KW-0472">Membrane</keyword>
<proteinExistence type="predicted"/>
<reference evidence="9 10" key="1">
    <citation type="submission" date="2019-06" db="EMBL/GenBank/DDBJ databases">
        <title>Whole genome shotgun sequence of Vibrio comitans NBRC 102076.</title>
        <authorList>
            <person name="Hosoyama A."/>
            <person name="Uohara A."/>
            <person name="Ohji S."/>
            <person name="Ichikawa N."/>
        </authorList>
    </citation>
    <scope>NUCLEOTIDE SEQUENCE [LARGE SCALE GENOMIC DNA]</scope>
    <source>
        <strain evidence="9 10">NBRC 102076</strain>
    </source>
</reference>
<feature type="transmembrane region" description="Helical" evidence="7">
    <location>
        <begin position="133"/>
        <end position="157"/>
    </location>
</feature>
<feature type="transmembrane region" description="Helical" evidence="7">
    <location>
        <begin position="64"/>
        <end position="84"/>
    </location>
</feature>
<evidence type="ECO:0000256" key="2">
    <source>
        <dbReference type="ARBA" id="ARBA00022475"/>
    </source>
</evidence>
<feature type="transmembrane region" description="Helical" evidence="7">
    <location>
        <begin position="14"/>
        <end position="32"/>
    </location>
</feature>
<evidence type="ECO:0000313" key="9">
    <source>
        <dbReference type="EMBL" id="GEA58837.1"/>
    </source>
</evidence>
<dbReference type="GO" id="GO:0016776">
    <property type="term" value="F:phosphotransferase activity, phosphate group as acceptor"/>
    <property type="evidence" value="ECO:0007669"/>
    <property type="project" value="TreeGrafter"/>
</dbReference>
<dbReference type="AlphaFoldDB" id="A0A4Y3IHG2"/>
<keyword evidence="10" id="KW-1185">Reference proteome</keyword>
<evidence type="ECO:0000313" key="10">
    <source>
        <dbReference type="Proteomes" id="UP000318242"/>
    </source>
</evidence>
<dbReference type="SUPFAM" id="SSF51695">
    <property type="entry name" value="PLC-like phosphodiesterases"/>
    <property type="match status" value="1"/>
</dbReference>
<dbReference type="InterPro" id="IPR000917">
    <property type="entry name" value="Sulfatase_N"/>
</dbReference>
<evidence type="ECO:0000256" key="4">
    <source>
        <dbReference type="ARBA" id="ARBA00022692"/>
    </source>
</evidence>
<dbReference type="PANTHER" id="PTHR30443">
    <property type="entry name" value="INNER MEMBRANE PROTEIN"/>
    <property type="match status" value="1"/>
</dbReference>
<dbReference type="Pfam" id="PF00884">
    <property type="entry name" value="Sulfatase"/>
    <property type="match status" value="1"/>
</dbReference>
<keyword evidence="2" id="KW-1003">Cell membrane</keyword>
<organism evidence="9 10">
    <name type="scientific">Vibrio comitans NBRC 102076</name>
    <dbReference type="NCBI Taxonomy" id="1219078"/>
    <lineage>
        <taxon>Bacteria</taxon>
        <taxon>Pseudomonadati</taxon>
        <taxon>Pseudomonadota</taxon>
        <taxon>Gammaproteobacteria</taxon>
        <taxon>Vibrionales</taxon>
        <taxon>Vibrionaceae</taxon>
        <taxon>Vibrio</taxon>
    </lineage>
</organism>
<gene>
    <name evidence="9" type="ORF">VCO01S_00300</name>
</gene>
<feature type="transmembrane region" description="Helical" evidence="7">
    <location>
        <begin position="39"/>
        <end position="58"/>
    </location>
</feature>
<dbReference type="InterPro" id="IPR040423">
    <property type="entry name" value="PEA_transferase"/>
</dbReference>
<comment type="caution">
    <text evidence="9">The sequence shown here is derived from an EMBL/GenBank/DDBJ whole genome shotgun (WGS) entry which is preliminary data.</text>
</comment>
<evidence type="ECO:0000256" key="3">
    <source>
        <dbReference type="ARBA" id="ARBA00022679"/>
    </source>
</evidence>
<accession>A0A4Y3IHG2</accession>
<dbReference type="GO" id="GO:0008081">
    <property type="term" value="F:phosphoric diester hydrolase activity"/>
    <property type="evidence" value="ECO:0007669"/>
    <property type="project" value="InterPro"/>
</dbReference>
<dbReference type="InterPro" id="IPR058130">
    <property type="entry name" value="PEA_transf_C"/>
</dbReference>
<name>A0A4Y3IHG2_9VIBR</name>
<evidence type="ECO:0000256" key="1">
    <source>
        <dbReference type="ARBA" id="ARBA00004651"/>
    </source>
</evidence>
<evidence type="ECO:0000256" key="6">
    <source>
        <dbReference type="ARBA" id="ARBA00023136"/>
    </source>
</evidence>
<protein>
    <recommendedName>
        <fullName evidence="8">Sulfatase N-terminal domain-containing protein</fullName>
    </recommendedName>
</protein>
<dbReference type="InterPro" id="IPR017946">
    <property type="entry name" value="PLC-like_Pdiesterase_TIM-brl"/>
</dbReference>
<dbReference type="Proteomes" id="UP000318242">
    <property type="component" value="Unassembled WGS sequence"/>
</dbReference>
<sequence>MAVPYFENATVTEIGLAVCSGVIWIAFGFLAREKQELKLLCLTLLLTLSSIYTYQSFFAIDNEVASALLVNFLWLLLLSLQAYTYLKVISWLAVVALIGVSCTLFLGNIYYGSLDKELIFAIMQTNTAELAEYLRFLLDAEAILVIAVSFSLLIIWLHYATTTSFKAPLLSVCLVFLSGYTLLLPNGYLGIKAALAYAEQYHYELEQLQKVIHRRTSNLTDYQATTNSNGSLHVLVIGESLSRFHLNNYGYRRNTTPWINRSDPVVFEHAYSSHTHTMEVLSQALTQSNQYNKLDYYRSASLIDVLNQVGFQTAWISNQISAGIWDNLVSALAQESNYVRFINTNVGKSDHTRKLDDALINEFEAYLSHQDLSQDHFIVLHMMGSHINYCDRIKGAELSIASAPNYLYLNKENECYDKTVLFTDKVLEQIHHIASKTPYFTSMTFLSDHGEEVFEGLGHDARKFKETMAEIPMFIWPGNNMHLSKLETLKSHRNRIFSNDLLFDTILGLTDVNTPVKSNDFDISSSQFHLPISEAKTMHSSVPISSLPLFQAQNNLLKVNNLMAHRVNTIGAMDDAYKQGFKGIELDVIFDGDSNTIVVGHDKGTLSGLTLKQYMDFEKGRFNAIWLDFKNIDETNLESVFLELESLDKQYSLKKRSLLETSSTSPKIRQLSQAKWKTSYYLPTKEYIEISASSSSRIKKSKQQLFEQLSTQEMTSLSFDSSLLKFVQAHLPEVTDTLNLELNTWTSLQVADELLKSKLNQAGLLNDQIKRVIVVHQSRFKL</sequence>
<dbReference type="CDD" id="cd16017">
    <property type="entry name" value="LptA"/>
    <property type="match status" value="1"/>
</dbReference>
<dbReference type="EMBL" id="BJLH01000001">
    <property type="protein sequence ID" value="GEA58837.1"/>
    <property type="molecule type" value="Genomic_DNA"/>
</dbReference>
<keyword evidence="5 7" id="KW-1133">Transmembrane helix</keyword>
<keyword evidence="4 7" id="KW-0812">Transmembrane</keyword>
<dbReference type="GO" id="GO:0005886">
    <property type="term" value="C:plasma membrane"/>
    <property type="evidence" value="ECO:0007669"/>
    <property type="project" value="UniProtKB-SubCell"/>
</dbReference>
<dbReference type="InterPro" id="IPR017850">
    <property type="entry name" value="Alkaline_phosphatase_core_sf"/>
</dbReference>
<evidence type="ECO:0000256" key="7">
    <source>
        <dbReference type="SAM" id="Phobius"/>
    </source>
</evidence>
<dbReference type="GO" id="GO:0009244">
    <property type="term" value="P:lipopolysaccharide core region biosynthetic process"/>
    <property type="evidence" value="ECO:0007669"/>
    <property type="project" value="TreeGrafter"/>
</dbReference>
<dbReference type="SUPFAM" id="SSF53649">
    <property type="entry name" value="Alkaline phosphatase-like"/>
    <property type="match status" value="1"/>
</dbReference>
<keyword evidence="3" id="KW-0808">Transferase</keyword>
<feature type="domain" description="Sulfatase N-terminal" evidence="8">
    <location>
        <begin position="234"/>
        <end position="512"/>
    </location>
</feature>
<feature type="transmembrane region" description="Helical" evidence="7">
    <location>
        <begin position="169"/>
        <end position="191"/>
    </location>
</feature>
<dbReference type="Gene3D" id="3.40.720.10">
    <property type="entry name" value="Alkaline Phosphatase, subunit A"/>
    <property type="match status" value="1"/>
</dbReference>
<evidence type="ECO:0000256" key="5">
    <source>
        <dbReference type="ARBA" id="ARBA00022989"/>
    </source>
</evidence>
<comment type="subcellular location">
    <subcellularLocation>
        <location evidence="1">Cell membrane</location>
        <topology evidence="1">Multi-pass membrane protein</topology>
    </subcellularLocation>
</comment>
<feature type="transmembrane region" description="Helical" evidence="7">
    <location>
        <begin position="91"/>
        <end position="113"/>
    </location>
</feature>
<evidence type="ECO:0000259" key="8">
    <source>
        <dbReference type="Pfam" id="PF00884"/>
    </source>
</evidence>